<dbReference type="Pfam" id="PF00908">
    <property type="entry name" value="dTDP_sugar_isom"/>
    <property type="match status" value="1"/>
</dbReference>
<evidence type="ECO:0000256" key="1">
    <source>
        <dbReference type="ARBA" id="ARBA00001298"/>
    </source>
</evidence>
<dbReference type="Proteomes" id="UP000189935">
    <property type="component" value="Chromosome I"/>
</dbReference>
<dbReference type="GO" id="GO:0000271">
    <property type="term" value="P:polysaccharide biosynthetic process"/>
    <property type="evidence" value="ECO:0007669"/>
    <property type="project" value="TreeGrafter"/>
</dbReference>
<dbReference type="CDD" id="cd00438">
    <property type="entry name" value="cupin_RmlC"/>
    <property type="match status" value="1"/>
</dbReference>
<gene>
    <name evidence="8" type="ORF">SAMN05444159_6127</name>
</gene>
<comment type="subunit">
    <text evidence="7">Homodimer.</text>
</comment>
<protein>
    <recommendedName>
        <fullName evidence="4 7">dTDP-4-dehydrorhamnose 3,5-epimerase</fullName>
        <ecNumber evidence="3 7">5.1.3.13</ecNumber>
    </recommendedName>
    <alternativeName>
        <fullName evidence="7">Thymidine diphospho-4-keto-rhamnose 3,5-epimerase</fullName>
    </alternativeName>
</protein>
<sequence>MKFSKTHIDGVVMIDSDESLDQRGGFFRTFCSDEFERNGLPGRFVQSSVSRNTLRGTLRGMHFQRDPRAEGKLVRCIRGRAFDVALDLRRSSPTFKRWFAVELAGAGTRAIFVPAGVAHGFQTLEDDTEIFYQMTEPYVPELAGGVRFDDPAFAISWPRAVSVISERDKSFADFD</sequence>
<dbReference type="GO" id="GO:0019305">
    <property type="term" value="P:dTDP-rhamnose biosynthetic process"/>
    <property type="evidence" value="ECO:0007669"/>
    <property type="project" value="UniProtKB-UniRule"/>
</dbReference>
<comment type="catalytic activity">
    <reaction evidence="1 7">
        <text>dTDP-4-dehydro-6-deoxy-alpha-D-glucose = dTDP-4-dehydro-beta-L-rhamnose</text>
        <dbReference type="Rhea" id="RHEA:16969"/>
        <dbReference type="ChEBI" id="CHEBI:57649"/>
        <dbReference type="ChEBI" id="CHEBI:62830"/>
        <dbReference type="EC" id="5.1.3.13"/>
    </reaction>
</comment>
<name>A0A1M7BEC1_9BRAD</name>
<evidence type="ECO:0000256" key="4">
    <source>
        <dbReference type="ARBA" id="ARBA00019595"/>
    </source>
</evidence>
<proteinExistence type="inferred from homology"/>
<dbReference type="UniPathway" id="UPA00124"/>
<evidence type="ECO:0000256" key="6">
    <source>
        <dbReference type="PIRSR" id="PIRSR600888-3"/>
    </source>
</evidence>
<comment type="similarity">
    <text evidence="7">Belongs to the dTDP-4-dehydrorhamnose 3,5-epimerase family.</text>
</comment>
<comment type="function">
    <text evidence="2 7">Catalyzes the epimerization of the C3' and C5'positions of dTDP-6-deoxy-D-xylo-4-hexulose, forming dTDP-6-deoxy-L-lyxo-4-hexulose.</text>
</comment>
<dbReference type="InterPro" id="IPR000888">
    <property type="entry name" value="RmlC-like"/>
</dbReference>
<dbReference type="NCBIfam" id="TIGR01221">
    <property type="entry name" value="rmlC"/>
    <property type="match status" value="1"/>
</dbReference>
<feature type="site" description="Participates in a stacking interaction with the thymidine ring of dTDP-4-oxo-6-deoxyglucose" evidence="6">
    <location>
        <position position="138"/>
    </location>
</feature>
<dbReference type="EMBL" id="LT670844">
    <property type="protein sequence ID" value="SHL53360.1"/>
    <property type="molecule type" value="Genomic_DNA"/>
</dbReference>
<keyword evidence="7" id="KW-0413">Isomerase</keyword>
<dbReference type="AlphaFoldDB" id="A0A1M7BEC1"/>
<dbReference type="GO" id="GO:0008830">
    <property type="term" value="F:dTDP-4-dehydrorhamnose 3,5-epimerase activity"/>
    <property type="evidence" value="ECO:0007669"/>
    <property type="project" value="UniProtKB-UniRule"/>
</dbReference>
<accession>A0A1M7BEC1</accession>
<dbReference type="InterPro" id="IPR014710">
    <property type="entry name" value="RmlC-like_jellyroll"/>
</dbReference>
<evidence type="ECO:0000313" key="8">
    <source>
        <dbReference type="EMBL" id="SHL53360.1"/>
    </source>
</evidence>
<dbReference type="InterPro" id="IPR011051">
    <property type="entry name" value="RmlC_Cupin_sf"/>
</dbReference>
<evidence type="ECO:0000256" key="3">
    <source>
        <dbReference type="ARBA" id="ARBA00012098"/>
    </source>
</evidence>
<dbReference type="PANTHER" id="PTHR21047">
    <property type="entry name" value="DTDP-6-DEOXY-D-GLUCOSE-3,5 EPIMERASE"/>
    <property type="match status" value="1"/>
</dbReference>
<organism evidence="8 9">
    <name type="scientific">Bradyrhizobium lablabi</name>
    <dbReference type="NCBI Taxonomy" id="722472"/>
    <lineage>
        <taxon>Bacteria</taxon>
        <taxon>Pseudomonadati</taxon>
        <taxon>Pseudomonadota</taxon>
        <taxon>Alphaproteobacteria</taxon>
        <taxon>Hyphomicrobiales</taxon>
        <taxon>Nitrobacteraceae</taxon>
        <taxon>Bradyrhizobium</taxon>
    </lineage>
</organism>
<evidence type="ECO:0000313" key="9">
    <source>
        <dbReference type="Proteomes" id="UP000189935"/>
    </source>
</evidence>
<evidence type="ECO:0000256" key="2">
    <source>
        <dbReference type="ARBA" id="ARBA00001997"/>
    </source>
</evidence>
<feature type="active site" description="Proton acceptor" evidence="5">
    <location>
        <position position="62"/>
    </location>
</feature>
<dbReference type="Gene3D" id="2.60.120.10">
    <property type="entry name" value="Jelly Rolls"/>
    <property type="match status" value="1"/>
</dbReference>
<dbReference type="SUPFAM" id="SSF51182">
    <property type="entry name" value="RmlC-like cupins"/>
    <property type="match status" value="1"/>
</dbReference>
<dbReference type="GO" id="GO:0005829">
    <property type="term" value="C:cytosol"/>
    <property type="evidence" value="ECO:0007669"/>
    <property type="project" value="TreeGrafter"/>
</dbReference>
<dbReference type="RefSeq" id="WP_079543354.1">
    <property type="nucleotide sequence ID" value="NZ_LT670844.1"/>
</dbReference>
<reference evidence="8 9" key="1">
    <citation type="submission" date="2016-11" db="EMBL/GenBank/DDBJ databases">
        <authorList>
            <person name="Jaros S."/>
            <person name="Januszkiewicz K."/>
            <person name="Wedrychowicz H."/>
        </authorList>
    </citation>
    <scope>NUCLEOTIDE SEQUENCE [LARGE SCALE GENOMIC DNA]</scope>
    <source>
        <strain evidence="8 9">GAS499</strain>
    </source>
</reference>
<evidence type="ECO:0000256" key="5">
    <source>
        <dbReference type="PIRSR" id="PIRSR600888-1"/>
    </source>
</evidence>
<evidence type="ECO:0000256" key="7">
    <source>
        <dbReference type="RuleBase" id="RU364069"/>
    </source>
</evidence>
<comment type="pathway">
    <text evidence="7">Carbohydrate biosynthesis; dTDP-L-rhamnose biosynthesis.</text>
</comment>
<dbReference type="EC" id="5.1.3.13" evidence="3 7"/>
<feature type="active site" description="Proton donor" evidence="5">
    <location>
        <position position="132"/>
    </location>
</feature>
<dbReference type="OrthoDB" id="9800680at2"/>
<dbReference type="PANTHER" id="PTHR21047:SF2">
    <property type="entry name" value="THYMIDINE DIPHOSPHO-4-KETO-RHAMNOSE 3,5-EPIMERASE"/>
    <property type="match status" value="1"/>
</dbReference>